<evidence type="ECO:0000313" key="1">
    <source>
        <dbReference type="EMBL" id="TWI52999.1"/>
    </source>
</evidence>
<gene>
    <name evidence="1" type="ORF">IQ22_02835</name>
</gene>
<evidence type="ECO:0000313" key="2">
    <source>
        <dbReference type="Proteomes" id="UP000316905"/>
    </source>
</evidence>
<name>A0A562Q8E8_9PSED</name>
<reference evidence="1 2" key="1">
    <citation type="journal article" date="2015" name="Stand. Genomic Sci.">
        <title>Genomic Encyclopedia of Bacterial and Archaeal Type Strains, Phase III: the genomes of soil and plant-associated and newly described type strains.</title>
        <authorList>
            <person name="Whitman W.B."/>
            <person name="Woyke T."/>
            <person name="Klenk H.P."/>
            <person name="Zhou Y."/>
            <person name="Lilburn T.G."/>
            <person name="Beck B.J."/>
            <person name="De Vos P."/>
            <person name="Vandamme P."/>
            <person name="Eisen J.A."/>
            <person name="Garrity G."/>
            <person name="Hugenholtz P."/>
            <person name="Kyrpides N.C."/>
        </authorList>
    </citation>
    <scope>NUCLEOTIDE SEQUENCE [LARGE SCALE GENOMIC DNA]</scope>
    <source>
        <strain evidence="1 2">CGMCC 1.6858</strain>
    </source>
</reference>
<dbReference type="EMBL" id="VLKY01000009">
    <property type="protein sequence ID" value="TWI52999.1"/>
    <property type="molecule type" value="Genomic_DNA"/>
</dbReference>
<protein>
    <submittedName>
        <fullName evidence="1">Uncharacterized protein</fullName>
    </submittedName>
</protein>
<accession>A0A562Q8E8</accession>
<dbReference type="RefSeq" id="WP_145142967.1">
    <property type="nucleotide sequence ID" value="NZ_VLKY01000009.1"/>
</dbReference>
<sequence length="90" mass="10009">MEVSRALVECMLTVRRHLRDEGLGNFTLQSKESIHNMIVACALSQDDKTRALGIRLQVLSGLPEPVTEPSFKASAEFLVDHQKYTGPLRG</sequence>
<dbReference type="Proteomes" id="UP000316905">
    <property type="component" value="Unassembled WGS sequence"/>
</dbReference>
<proteinExistence type="predicted"/>
<comment type="caution">
    <text evidence="1">The sequence shown here is derived from an EMBL/GenBank/DDBJ whole genome shotgun (WGS) entry which is preliminary data.</text>
</comment>
<keyword evidence="2" id="KW-1185">Reference proteome</keyword>
<dbReference type="OrthoDB" id="7013325at2"/>
<organism evidence="1 2">
    <name type="scientific">Pseudomonas duriflava</name>
    <dbReference type="NCBI Taxonomy" id="459528"/>
    <lineage>
        <taxon>Bacteria</taxon>
        <taxon>Pseudomonadati</taxon>
        <taxon>Pseudomonadota</taxon>
        <taxon>Gammaproteobacteria</taxon>
        <taxon>Pseudomonadales</taxon>
        <taxon>Pseudomonadaceae</taxon>
        <taxon>Pseudomonas</taxon>
    </lineage>
</organism>
<dbReference type="AlphaFoldDB" id="A0A562Q8E8"/>